<dbReference type="GO" id="GO:0016787">
    <property type="term" value="F:hydrolase activity"/>
    <property type="evidence" value="ECO:0007669"/>
    <property type="project" value="UniProtKB-KW"/>
</dbReference>
<dbReference type="EMBL" id="JBHTJV010000003">
    <property type="protein sequence ID" value="MFD0916006.1"/>
    <property type="molecule type" value="Genomic_DNA"/>
</dbReference>
<keyword evidence="1" id="KW-0732">Signal</keyword>
<protein>
    <submittedName>
        <fullName evidence="3">Cell wall hydrolase</fullName>
    </submittedName>
</protein>
<organism evidence="3 4">
    <name type="scientific">Pseudahrensia aquimaris</name>
    <dbReference type="NCBI Taxonomy" id="744461"/>
    <lineage>
        <taxon>Bacteria</taxon>
        <taxon>Pseudomonadati</taxon>
        <taxon>Pseudomonadota</taxon>
        <taxon>Alphaproteobacteria</taxon>
        <taxon>Hyphomicrobiales</taxon>
        <taxon>Ahrensiaceae</taxon>
        <taxon>Pseudahrensia</taxon>
    </lineage>
</organism>
<accession>A0ABW3FC35</accession>
<comment type="caution">
    <text evidence="3">The sequence shown here is derived from an EMBL/GenBank/DDBJ whole genome shotgun (WGS) entry which is preliminary data.</text>
</comment>
<dbReference type="RefSeq" id="WP_377211842.1">
    <property type="nucleotide sequence ID" value="NZ_JBHTJV010000003.1"/>
</dbReference>
<name>A0ABW3FC35_9HYPH</name>
<dbReference type="Gene3D" id="1.10.10.2520">
    <property type="entry name" value="Cell wall hydrolase SleB, domain 1"/>
    <property type="match status" value="1"/>
</dbReference>
<reference evidence="4" key="1">
    <citation type="journal article" date="2019" name="Int. J. Syst. Evol. Microbiol.">
        <title>The Global Catalogue of Microorganisms (GCM) 10K type strain sequencing project: providing services to taxonomists for standard genome sequencing and annotation.</title>
        <authorList>
            <consortium name="The Broad Institute Genomics Platform"/>
            <consortium name="The Broad Institute Genome Sequencing Center for Infectious Disease"/>
            <person name="Wu L."/>
            <person name="Ma J."/>
        </authorList>
    </citation>
    <scope>NUCLEOTIDE SEQUENCE [LARGE SCALE GENOMIC DNA]</scope>
    <source>
        <strain evidence="4">CCUG 60023</strain>
    </source>
</reference>
<evidence type="ECO:0000256" key="1">
    <source>
        <dbReference type="SAM" id="SignalP"/>
    </source>
</evidence>
<evidence type="ECO:0000259" key="2">
    <source>
        <dbReference type="Pfam" id="PF07486"/>
    </source>
</evidence>
<dbReference type="InterPro" id="IPR042047">
    <property type="entry name" value="SleB_dom1"/>
</dbReference>
<feature type="signal peptide" evidence="1">
    <location>
        <begin position="1"/>
        <end position="27"/>
    </location>
</feature>
<proteinExistence type="predicted"/>
<evidence type="ECO:0000313" key="4">
    <source>
        <dbReference type="Proteomes" id="UP001597101"/>
    </source>
</evidence>
<sequence length="439" mass="48773">MRPSRSLPPRLSRGLLTLSLSSTIAVAALALNASPVALQDVAEKSRPELPQGQRWLARLHDEPISARLIAAPESAREPFSKALINTKRVLLTGPVVSASSIKAPKINRALKGDRLVKIAAHRFGDKEVAEVPKILPVAVDKAPDIALTQDIPFALPVQTEDSASNTFARWEKKEERASELAQAQVEKRRAAILAERKQSERELAIAIARGEVSVETTGKPPAYKDRKLAAVDAATLITTAYAPTQQQQIDTAPFDTLLNQDAPTIAAVVPTWRPKVAPKRASLIRLGRYDHKWAANPLPRNSSSAAQRRCLAIGIYFEARGEPKKGQQAVAQVILNRVKNPSYPNTICGVVYQNKHMRNACQFSFTCDGIRDKVRSRKHWKMAQSVSDDAVFGRTWLRSVGSSTHYHADYVWPRWRKSMKRLTKIGRHIFYRTRNGGWS</sequence>
<dbReference type="InterPro" id="IPR011105">
    <property type="entry name" value="Cell_wall_hydrolase_SleB"/>
</dbReference>
<gene>
    <name evidence="3" type="ORF">ACFQ14_06260</name>
</gene>
<evidence type="ECO:0000313" key="3">
    <source>
        <dbReference type="EMBL" id="MFD0916006.1"/>
    </source>
</evidence>
<feature type="domain" description="Cell wall hydrolase SleB" evidence="2">
    <location>
        <begin position="321"/>
        <end position="431"/>
    </location>
</feature>
<feature type="chain" id="PRO_5045968436" evidence="1">
    <location>
        <begin position="28"/>
        <end position="439"/>
    </location>
</feature>
<dbReference type="Proteomes" id="UP001597101">
    <property type="component" value="Unassembled WGS sequence"/>
</dbReference>
<dbReference type="Pfam" id="PF07486">
    <property type="entry name" value="Hydrolase_2"/>
    <property type="match status" value="1"/>
</dbReference>
<keyword evidence="4" id="KW-1185">Reference proteome</keyword>
<keyword evidence="3" id="KW-0378">Hydrolase</keyword>